<reference evidence="1" key="1">
    <citation type="submission" date="2020-05" db="EMBL/GenBank/DDBJ databases">
        <authorList>
            <person name="Chiriac C."/>
            <person name="Salcher M."/>
            <person name="Ghai R."/>
            <person name="Kavagutti S V."/>
        </authorList>
    </citation>
    <scope>NUCLEOTIDE SEQUENCE</scope>
</reference>
<evidence type="ECO:0000313" key="1">
    <source>
        <dbReference type="EMBL" id="CAB5015672.1"/>
    </source>
</evidence>
<name>A0A6J7QMN4_9ZZZZ</name>
<dbReference type="AlphaFoldDB" id="A0A6J7QMN4"/>
<proteinExistence type="predicted"/>
<organism evidence="1">
    <name type="scientific">freshwater metagenome</name>
    <dbReference type="NCBI Taxonomy" id="449393"/>
    <lineage>
        <taxon>unclassified sequences</taxon>
        <taxon>metagenomes</taxon>
        <taxon>ecological metagenomes</taxon>
    </lineage>
</organism>
<accession>A0A6J7QMN4</accession>
<sequence>MANTASRPVTIWIRSIARNARAPGTNIQTARHREKLLILTGSTMKISATVSSDRAAAVRTEVSPLHRRAMSAAQTTMAAKSSGVIAVLVSTFRSLAASPESHVRRGPQTTFLSPTLNSSAIVGDRAATSLKLRPPVRSRVGRYVNANGTMTTVTPAAPAAIGRQQRMASVRTGRSGRRVRRCTVILRVNIVAANNVNHPM</sequence>
<dbReference type="EMBL" id="CAFBOL010000132">
    <property type="protein sequence ID" value="CAB5015672.1"/>
    <property type="molecule type" value="Genomic_DNA"/>
</dbReference>
<protein>
    <submittedName>
        <fullName evidence="1">Unannotated protein</fullName>
    </submittedName>
</protein>
<gene>
    <name evidence="1" type="ORF">UFOPK3931_03059</name>
</gene>